<reference evidence="1 2" key="1">
    <citation type="submission" date="2018-11" db="EMBL/GenBank/DDBJ databases">
        <title>Phylogenetic determinants of toxin gene distribution in genomes of Brevibacillus laterosporus.</title>
        <authorList>
            <person name="Glare T.R."/>
            <person name="Durrant A."/>
            <person name="Berry C."/>
            <person name="Palma L."/>
            <person name="Ormskirk M."/>
            <person name="Cox M.O."/>
        </authorList>
    </citation>
    <scope>NUCLEOTIDE SEQUENCE [LARGE SCALE GENOMIC DNA]</scope>
    <source>
        <strain evidence="1 2">1821L</strain>
    </source>
</reference>
<keyword evidence="2" id="KW-1185">Reference proteome</keyword>
<evidence type="ECO:0000313" key="2">
    <source>
        <dbReference type="Proteomes" id="UP000319432"/>
    </source>
</evidence>
<sequence>MTKIDWLIAILIMVMGLMCMIFSAIYFRNGTFIENVSNIKTFCFWMTISGAIILLIYFWLRRKIDNQDKQ</sequence>
<organism evidence="1 2">
    <name type="scientific">Brevibacillus laterosporus</name>
    <name type="common">Bacillus laterosporus</name>
    <dbReference type="NCBI Taxonomy" id="1465"/>
    <lineage>
        <taxon>Bacteria</taxon>
        <taxon>Bacillati</taxon>
        <taxon>Bacillota</taxon>
        <taxon>Bacilli</taxon>
        <taxon>Bacillales</taxon>
        <taxon>Paenibacillaceae</taxon>
        <taxon>Brevibacillus</taxon>
    </lineage>
</organism>
<protein>
    <submittedName>
        <fullName evidence="1">Uncharacterized protein</fullName>
    </submittedName>
</protein>
<name>A0A502HRI8_BRELA</name>
<gene>
    <name evidence="1" type="ORF">EEL30_18405</name>
</gene>
<proteinExistence type="predicted"/>
<accession>A0A502HRI8</accession>
<evidence type="ECO:0000313" key="1">
    <source>
        <dbReference type="EMBL" id="QDX94084.1"/>
    </source>
</evidence>
<dbReference type="AlphaFoldDB" id="A0A502HRI8"/>
<dbReference type="EMBL" id="CP033464">
    <property type="protein sequence ID" value="QDX94084.1"/>
    <property type="molecule type" value="Genomic_DNA"/>
</dbReference>
<dbReference type="Proteomes" id="UP000319432">
    <property type="component" value="Chromosome"/>
</dbReference>
<dbReference type="OrthoDB" id="2643649at2"/>